<keyword evidence="1" id="KW-0812">Transmembrane</keyword>
<reference evidence="4" key="1">
    <citation type="submission" date="2012-12" db="EMBL/GenBank/DDBJ databases">
        <authorList>
            <person name="Hellsten U."/>
            <person name="Grimwood J."/>
            <person name="Chapman J.A."/>
            <person name="Shapiro H."/>
            <person name="Aerts A."/>
            <person name="Otillar R.P."/>
            <person name="Terry A.Y."/>
            <person name="Boore J.L."/>
            <person name="Simakov O."/>
            <person name="Marletaz F."/>
            <person name="Cho S.-J."/>
            <person name="Edsinger-Gonzales E."/>
            <person name="Havlak P."/>
            <person name="Kuo D.-H."/>
            <person name="Larsson T."/>
            <person name="Lv J."/>
            <person name="Arendt D."/>
            <person name="Savage R."/>
            <person name="Osoegawa K."/>
            <person name="de Jong P."/>
            <person name="Lindberg D.R."/>
            <person name="Seaver E.C."/>
            <person name="Weisblat D.A."/>
            <person name="Putnam N.H."/>
            <person name="Grigoriev I.V."/>
            <person name="Rokhsar D.S."/>
        </authorList>
    </citation>
    <scope>NUCLEOTIDE SEQUENCE</scope>
</reference>
<evidence type="ECO:0000256" key="1">
    <source>
        <dbReference type="SAM" id="Phobius"/>
    </source>
</evidence>
<reference evidence="3" key="3">
    <citation type="submission" date="2015-06" db="UniProtKB">
        <authorList>
            <consortium name="EnsemblMetazoa"/>
        </authorList>
    </citation>
    <scope>IDENTIFICATION</scope>
</reference>
<dbReference type="HOGENOM" id="CLU_1612631_0_0_1"/>
<gene>
    <name evidence="3" type="primary">20208280</name>
    <name evidence="2" type="ORF">HELRODRAFT_181952</name>
</gene>
<dbReference type="InParanoid" id="T1FHI1"/>
<reference evidence="2 4" key="2">
    <citation type="journal article" date="2013" name="Nature">
        <title>Insights into bilaterian evolution from three spiralian genomes.</title>
        <authorList>
            <person name="Simakov O."/>
            <person name="Marletaz F."/>
            <person name="Cho S.J."/>
            <person name="Edsinger-Gonzales E."/>
            <person name="Havlak P."/>
            <person name="Hellsten U."/>
            <person name="Kuo D.H."/>
            <person name="Larsson T."/>
            <person name="Lv J."/>
            <person name="Arendt D."/>
            <person name="Savage R."/>
            <person name="Osoegawa K."/>
            <person name="de Jong P."/>
            <person name="Grimwood J."/>
            <person name="Chapman J.A."/>
            <person name="Shapiro H."/>
            <person name="Aerts A."/>
            <person name="Otillar R.P."/>
            <person name="Terry A.Y."/>
            <person name="Boore J.L."/>
            <person name="Grigoriev I.V."/>
            <person name="Lindberg D.R."/>
            <person name="Seaver E.C."/>
            <person name="Weisblat D.A."/>
            <person name="Putnam N.H."/>
            <person name="Rokhsar D.S."/>
        </authorList>
    </citation>
    <scope>NUCLEOTIDE SEQUENCE</scope>
</reference>
<evidence type="ECO:0000313" key="4">
    <source>
        <dbReference type="Proteomes" id="UP000015101"/>
    </source>
</evidence>
<sequence>MTAKHHQPAAPSSRRLTVSEWNVWVGTKNEQNKRRSNLFNDNNNTSDQPSLFFIFCIIIISFLLTARSYVLSFSFSISESMNATEDGEDGSSSSSSLSSNAWLEGCACVKKTLPNQNEYPFQQHHHHCYNSSGDETANVQRPTANHLTINYHVAQAYAVKMRAVH</sequence>
<organism evidence="3 4">
    <name type="scientific">Helobdella robusta</name>
    <name type="common">Californian leech</name>
    <dbReference type="NCBI Taxonomy" id="6412"/>
    <lineage>
        <taxon>Eukaryota</taxon>
        <taxon>Metazoa</taxon>
        <taxon>Spiralia</taxon>
        <taxon>Lophotrochozoa</taxon>
        <taxon>Annelida</taxon>
        <taxon>Clitellata</taxon>
        <taxon>Hirudinea</taxon>
        <taxon>Rhynchobdellida</taxon>
        <taxon>Glossiphoniidae</taxon>
        <taxon>Helobdella</taxon>
    </lineage>
</organism>
<dbReference type="EMBL" id="AMQM01007891">
    <property type="status" value="NOT_ANNOTATED_CDS"/>
    <property type="molecule type" value="Genomic_DNA"/>
</dbReference>
<keyword evidence="1" id="KW-0472">Membrane</keyword>
<dbReference type="EMBL" id="KB097687">
    <property type="protein sequence ID" value="ESN91896.1"/>
    <property type="molecule type" value="Genomic_DNA"/>
</dbReference>
<dbReference type="KEGG" id="hro:HELRODRAFT_181952"/>
<protein>
    <submittedName>
        <fullName evidence="2 3">Uncharacterized protein</fullName>
    </submittedName>
</protein>
<dbReference type="CTD" id="20208280"/>
<dbReference type="Proteomes" id="UP000015101">
    <property type="component" value="Unassembled WGS sequence"/>
</dbReference>
<dbReference type="AlphaFoldDB" id="T1FHI1"/>
<keyword evidence="1" id="KW-1133">Transmembrane helix</keyword>
<accession>T1FHI1</accession>
<keyword evidence="4" id="KW-1185">Reference proteome</keyword>
<evidence type="ECO:0000313" key="2">
    <source>
        <dbReference type="EMBL" id="ESN91896.1"/>
    </source>
</evidence>
<proteinExistence type="predicted"/>
<evidence type="ECO:0000313" key="3">
    <source>
        <dbReference type="EnsemblMetazoa" id="HelroP181952"/>
    </source>
</evidence>
<dbReference type="GeneID" id="20208280"/>
<feature type="transmembrane region" description="Helical" evidence="1">
    <location>
        <begin position="51"/>
        <end position="71"/>
    </location>
</feature>
<dbReference type="EnsemblMetazoa" id="HelroT181952">
    <property type="protein sequence ID" value="HelroP181952"/>
    <property type="gene ID" value="HelroG181952"/>
</dbReference>
<dbReference type="RefSeq" id="XP_009029973.1">
    <property type="nucleotide sequence ID" value="XM_009031725.1"/>
</dbReference>
<name>T1FHI1_HELRO</name>